<gene>
    <name evidence="2" type="ORF">Cvel_23742</name>
</gene>
<reference evidence="2" key="1">
    <citation type="submission" date="2014-11" db="EMBL/GenBank/DDBJ databases">
        <authorList>
            <person name="Otto D Thomas"/>
            <person name="Naeem Raeece"/>
        </authorList>
    </citation>
    <scope>NUCLEOTIDE SEQUENCE</scope>
</reference>
<sequence length="93" mass="10395">MAAEFLSQVSPSQAERNRDTGSNREKELESRVAEVEAERDAIISWNKELETCLAEAEAAREVATNRMKEFETRLTRDAVVYEDTGSRNTAAGT</sequence>
<feature type="region of interest" description="Disordered" evidence="1">
    <location>
        <begin position="1"/>
        <end position="32"/>
    </location>
</feature>
<proteinExistence type="predicted"/>
<dbReference type="AlphaFoldDB" id="A0A0G4GWX8"/>
<organism evidence="2">
    <name type="scientific">Chromera velia CCMP2878</name>
    <dbReference type="NCBI Taxonomy" id="1169474"/>
    <lineage>
        <taxon>Eukaryota</taxon>
        <taxon>Sar</taxon>
        <taxon>Alveolata</taxon>
        <taxon>Colpodellida</taxon>
        <taxon>Chromeraceae</taxon>
        <taxon>Chromera</taxon>
    </lineage>
</organism>
<evidence type="ECO:0000313" key="2">
    <source>
        <dbReference type="EMBL" id="CEM35534.1"/>
    </source>
</evidence>
<name>A0A0G4GWX8_9ALVE</name>
<protein>
    <submittedName>
        <fullName evidence="2">Uncharacterized protein</fullName>
    </submittedName>
</protein>
<dbReference type="EMBL" id="CDMZ01001641">
    <property type="protein sequence ID" value="CEM35534.1"/>
    <property type="molecule type" value="Genomic_DNA"/>
</dbReference>
<evidence type="ECO:0000256" key="1">
    <source>
        <dbReference type="SAM" id="MobiDB-lite"/>
    </source>
</evidence>
<dbReference type="VEuPathDB" id="CryptoDB:Cvel_23742"/>
<accession>A0A0G4GWX8</accession>
<feature type="compositionally biased region" description="Basic and acidic residues" evidence="1">
    <location>
        <begin position="15"/>
        <end position="32"/>
    </location>
</feature>